<proteinExistence type="inferred from homology"/>
<evidence type="ECO:0000259" key="10">
    <source>
        <dbReference type="PROSITE" id="PS50928"/>
    </source>
</evidence>
<evidence type="ECO:0000313" key="12">
    <source>
        <dbReference type="Proteomes" id="UP000282076"/>
    </source>
</evidence>
<evidence type="ECO:0000256" key="6">
    <source>
        <dbReference type="ARBA" id="ARBA00022970"/>
    </source>
</evidence>
<dbReference type="GO" id="GO:0006865">
    <property type="term" value="P:amino acid transport"/>
    <property type="evidence" value="ECO:0007669"/>
    <property type="project" value="UniProtKB-KW"/>
</dbReference>
<evidence type="ECO:0000313" key="11">
    <source>
        <dbReference type="EMBL" id="RKP50165.1"/>
    </source>
</evidence>
<evidence type="ECO:0000256" key="8">
    <source>
        <dbReference type="ARBA" id="ARBA00023136"/>
    </source>
</evidence>
<keyword evidence="4" id="KW-1003">Cell membrane</keyword>
<keyword evidence="12" id="KW-1185">Reference proteome</keyword>
<feature type="transmembrane region" description="Helical" evidence="9">
    <location>
        <begin position="49"/>
        <end position="68"/>
    </location>
</feature>
<organism evidence="11 12">
    <name type="scientific">Cohnella endophytica</name>
    <dbReference type="NCBI Taxonomy" id="2419778"/>
    <lineage>
        <taxon>Bacteria</taxon>
        <taxon>Bacillati</taxon>
        <taxon>Bacillota</taxon>
        <taxon>Bacilli</taxon>
        <taxon>Bacillales</taxon>
        <taxon>Paenibacillaceae</taxon>
        <taxon>Cohnella</taxon>
    </lineage>
</organism>
<keyword evidence="8 9" id="KW-0472">Membrane</keyword>
<reference evidence="11 12" key="1">
    <citation type="submission" date="2018-10" db="EMBL/GenBank/DDBJ databases">
        <title>Cohnella sp. M2MS4P-1, whole genome shotgun sequence.</title>
        <authorList>
            <person name="Tuo L."/>
        </authorList>
    </citation>
    <scope>NUCLEOTIDE SEQUENCE [LARGE SCALE GENOMIC DNA]</scope>
    <source>
        <strain evidence="11 12">M2MS4P-1</strain>
    </source>
</reference>
<dbReference type="GO" id="GO:0022857">
    <property type="term" value="F:transmembrane transporter activity"/>
    <property type="evidence" value="ECO:0007669"/>
    <property type="project" value="InterPro"/>
</dbReference>
<comment type="similarity">
    <text evidence="2">Belongs to the binding-protein-dependent transport system permease family. HisMQ subfamily.</text>
</comment>
<evidence type="ECO:0000256" key="2">
    <source>
        <dbReference type="ARBA" id="ARBA00010072"/>
    </source>
</evidence>
<dbReference type="EMBL" id="RBZM01000008">
    <property type="protein sequence ID" value="RKP50165.1"/>
    <property type="molecule type" value="Genomic_DNA"/>
</dbReference>
<dbReference type="Gene3D" id="1.10.3720.10">
    <property type="entry name" value="MetI-like"/>
    <property type="match status" value="1"/>
</dbReference>
<evidence type="ECO:0000256" key="5">
    <source>
        <dbReference type="ARBA" id="ARBA00022692"/>
    </source>
</evidence>
<dbReference type="OrthoDB" id="9805999at2"/>
<comment type="caution">
    <text evidence="11">The sequence shown here is derived from an EMBL/GenBank/DDBJ whole genome shotgun (WGS) entry which is preliminary data.</text>
</comment>
<dbReference type="AlphaFoldDB" id="A0A494XHE7"/>
<dbReference type="PANTHER" id="PTHR30614">
    <property type="entry name" value="MEMBRANE COMPONENT OF AMINO ACID ABC TRANSPORTER"/>
    <property type="match status" value="1"/>
</dbReference>
<accession>A0A494XHE7</accession>
<dbReference type="InterPro" id="IPR035906">
    <property type="entry name" value="MetI-like_sf"/>
</dbReference>
<dbReference type="PROSITE" id="PS50928">
    <property type="entry name" value="ABC_TM1"/>
    <property type="match status" value="1"/>
</dbReference>
<dbReference type="Pfam" id="PF00528">
    <property type="entry name" value="BPD_transp_1"/>
    <property type="match status" value="1"/>
</dbReference>
<feature type="domain" description="ABC transmembrane type-1" evidence="10">
    <location>
        <begin position="4"/>
        <end position="193"/>
    </location>
</feature>
<feature type="transmembrane region" description="Helical" evidence="9">
    <location>
        <begin position="6"/>
        <end position="28"/>
    </location>
</feature>
<evidence type="ECO:0000256" key="3">
    <source>
        <dbReference type="ARBA" id="ARBA00022448"/>
    </source>
</evidence>
<dbReference type="PANTHER" id="PTHR30614:SF20">
    <property type="entry name" value="GLUTAMINE TRANSPORT SYSTEM PERMEASE PROTEIN GLNP"/>
    <property type="match status" value="1"/>
</dbReference>
<protein>
    <submittedName>
        <fullName evidence="11">Amino acid ABC transporter permease</fullName>
    </submittedName>
</protein>
<keyword evidence="6" id="KW-0029">Amino-acid transport</keyword>
<dbReference type="Proteomes" id="UP000282076">
    <property type="component" value="Unassembled WGS sequence"/>
</dbReference>
<keyword evidence="5 9" id="KW-0812">Transmembrane</keyword>
<dbReference type="InterPro" id="IPR000515">
    <property type="entry name" value="MetI-like"/>
</dbReference>
<keyword evidence="3 9" id="KW-0813">Transport</keyword>
<evidence type="ECO:0000256" key="7">
    <source>
        <dbReference type="ARBA" id="ARBA00022989"/>
    </source>
</evidence>
<name>A0A494XHE7_9BACL</name>
<dbReference type="SUPFAM" id="SSF161098">
    <property type="entry name" value="MetI-like"/>
    <property type="match status" value="1"/>
</dbReference>
<feature type="transmembrane region" description="Helical" evidence="9">
    <location>
        <begin position="172"/>
        <end position="190"/>
    </location>
</feature>
<evidence type="ECO:0000256" key="9">
    <source>
        <dbReference type="RuleBase" id="RU363032"/>
    </source>
</evidence>
<dbReference type="InterPro" id="IPR043429">
    <property type="entry name" value="ArtM/GltK/GlnP/TcyL/YhdX-like"/>
</dbReference>
<dbReference type="GO" id="GO:0043190">
    <property type="term" value="C:ATP-binding cassette (ABC) transporter complex"/>
    <property type="evidence" value="ECO:0007669"/>
    <property type="project" value="InterPro"/>
</dbReference>
<sequence length="200" mass="22255">MRGTLYTIGISVSGIVLGSLLGLIIAMCNMSRLWFLKYPVQGYIHFFRGTPLMLQILIVHFGVVYSILGTTNAIVAAITALALNAAAYTAEIFRAGIQSIDKGQSEAAYSLGMKKWQVMRYVVLPQATKRMIPAFGNEFIVLIKDSSLVAVIAAPELMYWAKAANAQYTRVWEPYLTAACIYLALTYSLHKLLQYIERKM</sequence>
<dbReference type="FunFam" id="1.10.3720.10:FF:000033">
    <property type="entry name" value="Polar amino acid ABC transporter permease"/>
    <property type="match status" value="1"/>
</dbReference>
<evidence type="ECO:0000256" key="1">
    <source>
        <dbReference type="ARBA" id="ARBA00004651"/>
    </source>
</evidence>
<comment type="subcellular location">
    <subcellularLocation>
        <location evidence="1 9">Cell membrane</location>
        <topology evidence="1 9">Multi-pass membrane protein</topology>
    </subcellularLocation>
</comment>
<dbReference type="NCBIfam" id="TIGR01726">
    <property type="entry name" value="HEQRo_perm_3TM"/>
    <property type="match status" value="1"/>
</dbReference>
<evidence type="ECO:0000256" key="4">
    <source>
        <dbReference type="ARBA" id="ARBA00022475"/>
    </source>
</evidence>
<keyword evidence="7 9" id="KW-1133">Transmembrane helix</keyword>
<dbReference type="InterPro" id="IPR010065">
    <property type="entry name" value="AA_ABC_transptr_permease_3TM"/>
</dbReference>
<dbReference type="RefSeq" id="WP_120978847.1">
    <property type="nucleotide sequence ID" value="NZ_RBZM01000008.1"/>
</dbReference>
<gene>
    <name evidence="11" type="ORF">D7Z26_19665</name>
</gene>
<dbReference type="CDD" id="cd06261">
    <property type="entry name" value="TM_PBP2"/>
    <property type="match status" value="1"/>
</dbReference>
<feature type="transmembrane region" description="Helical" evidence="9">
    <location>
        <begin position="139"/>
        <end position="160"/>
    </location>
</feature>